<dbReference type="Ensembl" id="ENSOMET00000003202.1">
    <property type="protein sequence ID" value="ENSOMEP00000026963.1"/>
    <property type="gene ID" value="ENSOMEG00000009130.1"/>
</dbReference>
<feature type="compositionally biased region" description="Basic residues" evidence="1">
    <location>
        <begin position="491"/>
        <end position="500"/>
    </location>
</feature>
<evidence type="ECO:0000256" key="1">
    <source>
        <dbReference type="SAM" id="MobiDB-lite"/>
    </source>
</evidence>
<dbReference type="PaxDb" id="30732-ENSOMEP00000026963"/>
<dbReference type="GO" id="GO:0051308">
    <property type="term" value="P:male meiosis chromosome separation"/>
    <property type="evidence" value="ECO:0007669"/>
    <property type="project" value="TreeGrafter"/>
</dbReference>
<dbReference type="PANTHER" id="PTHR28642">
    <property type="entry name" value="MEIOSIS 1 ARREST PROTEIN"/>
    <property type="match status" value="1"/>
</dbReference>
<reference evidence="2" key="2">
    <citation type="submission" date="2025-09" db="UniProtKB">
        <authorList>
            <consortium name="Ensembl"/>
        </authorList>
    </citation>
    <scope>IDENTIFICATION</scope>
</reference>
<keyword evidence="3" id="KW-1185">Reference proteome</keyword>
<dbReference type="Proteomes" id="UP000261560">
    <property type="component" value="Unplaced"/>
</dbReference>
<dbReference type="GO" id="GO:0007283">
    <property type="term" value="P:spermatogenesis"/>
    <property type="evidence" value="ECO:0007669"/>
    <property type="project" value="InterPro"/>
</dbReference>
<dbReference type="InterPro" id="IPR033587">
    <property type="entry name" value="M1AP"/>
</dbReference>
<accession>A0A3B3DA28</accession>
<organism evidence="2 3">
    <name type="scientific">Oryzias melastigma</name>
    <name type="common">Marine medaka</name>
    <dbReference type="NCBI Taxonomy" id="30732"/>
    <lineage>
        <taxon>Eukaryota</taxon>
        <taxon>Metazoa</taxon>
        <taxon>Chordata</taxon>
        <taxon>Craniata</taxon>
        <taxon>Vertebrata</taxon>
        <taxon>Euteleostomi</taxon>
        <taxon>Actinopterygii</taxon>
        <taxon>Neopterygii</taxon>
        <taxon>Teleostei</taxon>
        <taxon>Neoteleostei</taxon>
        <taxon>Acanthomorphata</taxon>
        <taxon>Ovalentaria</taxon>
        <taxon>Atherinomorphae</taxon>
        <taxon>Beloniformes</taxon>
        <taxon>Adrianichthyidae</taxon>
        <taxon>Oryziinae</taxon>
        <taxon>Oryzias</taxon>
    </lineage>
</organism>
<evidence type="ECO:0000313" key="3">
    <source>
        <dbReference type="Proteomes" id="UP000261560"/>
    </source>
</evidence>
<reference evidence="2" key="1">
    <citation type="submission" date="2025-08" db="UniProtKB">
        <authorList>
            <consortium name="Ensembl"/>
        </authorList>
    </citation>
    <scope>IDENTIFICATION</scope>
</reference>
<dbReference type="GO" id="GO:0007127">
    <property type="term" value="P:meiosis I"/>
    <property type="evidence" value="ECO:0007669"/>
    <property type="project" value="InterPro"/>
</dbReference>
<protein>
    <submittedName>
        <fullName evidence="2">Meiosis 1 associated protein</fullName>
    </submittedName>
</protein>
<dbReference type="STRING" id="30732.ENSOMEP00000026963"/>
<dbReference type="PANTHER" id="PTHR28642:SF1">
    <property type="entry name" value="MEIOSIS 1 ARREST PROTEIN"/>
    <property type="match status" value="1"/>
</dbReference>
<sequence>MDNRRRQPNSSSNLVYWSSSFPRQPARVLVVEALPPAWADTCAVICDAMDNFLSLACNLDGPCRIPLLSLYAISRQQECLLPFVKVQGNLARLLSCVDELRSIPAEGCIRGVSRAGELLLQAVLDSLQQFKQYIRHTSTSSQAWSNLPVEVTVVTSQSGRAIVRQLEAGLKETDLVSLRHLLVLQIDGSWDWGQEIPSPEAAQHEDSLMLGTEVELQQVENSVLAIESVLKVWLQEQGGDQERLHLLLPSDNLTPVCVKCDIQERLISPALIPLTPDLGVKTERLRDFLPVAKGSANQSSAPQKLRAIKTLRADGVCESVLYGLPMVIRPTTCWQLDWDEMEANHHLFLALCHTLRTLDLFLLLQTDSRSAAGSSGVISHYLLQPSPSLSFLLKPVASRELLLPSSMAVPSHDPSPHAMQTVQGCLSQLEEEFVLNPLSLCSNLYQHLRGRGLLSQPRYPYRVQSAAPHREQVHTPEGLRNRAARQLQNPGRHHGSHSKVRATVAPLPSSTASSSSFLGHPPPPKRPALSFLNNRSAPTQPEHHGDDSAARMQFRSVLKLEQMSWLCRQARKTSPSLCFLPCGCLAKKQGQRGRVSYILMAFFGFTIFIQP</sequence>
<dbReference type="GeneTree" id="ENSGT00390000005656"/>
<name>A0A3B3DA28_ORYME</name>
<dbReference type="AlphaFoldDB" id="A0A3B3DA28"/>
<evidence type="ECO:0000313" key="2">
    <source>
        <dbReference type="Ensembl" id="ENSOMEP00000026963.1"/>
    </source>
</evidence>
<feature type="region of interest" description="Disordered" evidence="1">
    <location>
        <begin position="487"/>
        <end position="548"/>
    </location>
</feature>
<proteinExistence type="predicted"/>